<keyword evidence="1" id="KW-0808">Transferase</keyword>
<protein>
    <submittedName>
        <fullName evidence="1">Glutathione S-transferase family protein</fullName>
    </submittedName>
</protein>
<dbReference type="SFLD" id="SFLDS00019">
    <property type="entry name" value="Glutathione_Transferase_(cytos"/>
    <property type="match status" value="1"/>
</dbReference>
<dbReference type="SFLD" id="SFLDG01151">
    <property type="entry name" value="Main.2:_Nu-like"/>
    <property type="match status" value="1"/>
</dbReference>
<dbReference type="PROSITE" id="PS50404">
    <property type="entry name" value="GST_NTER"/>
    <property type="match status" value="1"/>
</dbReference>
<sequence>MTGGPLRLYELPLSGNCWKIRLCLAERGLPYERVTIRDPERTFADAAFRRLSPLGRVPVLVCPDGTALWESGAILTWLAENTPLLPRDATRRAQVMAWLFWEQADLSPALALPRFFRRNGTEKANAERMRALQEKGRACLEFLDTYLSRQDYLCGAAYTLADLACHVYVMLSPEGGQDLAPFPAVRAWLERIAARQAWEPLLPAG</sequence>
<organism evidence="1 2">
    <name type="scientific">Komagataeibacter rhaeticus</name>
    <dbReference type="NCBI Taxonomy" id="215221"/>
    <lineage>
        <taxon>Bacteria</taxon>
        <taxon>Pseudomonadati</taxon>
        <taxon>Pseudomonadota</taxon>
        <taxon>Alphaproteobacteria</taxon>
        <taxon>Acetobacterales</taxon>
        <taxon>Acetobacteraceae</taxon>
        <taxon>Komagataeibacter</taxon>
    </lineage>
</organism>
<dbReference type="SUPFAM" id="SSF52833">
    <property type="entry name" value="Thioredoxin-like"/>
    <property type="match status" value="1"/>
</dbReference>
<dbReference type="KEGG" id="kre:GWK63_15515"/>
<dbReference type="InterPro" id="IPR036282">
    <property type="entry name" value="Glutathione-S-Trfase_C_sf"/>
</dbReference>
<dbReference type="Gene3D" id="1.20.1050.10">
    <property type="match status" value="1"/>
</dbReference>
<dbReference type="SUPFAM" id="SSF47616">
    <property type="entry name" value="GST C-terminal domain-like"/>
    <property type="match status" value="1"/>
</dbReference>
<dbReference type="Pfam" id="PF13409">
    <property type="entry name" value="GST_N_2"/>
    <property type="match status" value="1"/>
</dbReference>
<dbReference type="SFLD" id="SFLDG00358">
    <property type="entry name" value="Main_(cytGST)"/>
    <property type="match status" value="1"/>
</dbReference>
<dbReference type="PROSITE" id="PS50405">
    <property type="entry name" value="GST_CTER"/>
    <property type="match status" value="1"/>
</dbReference>
<proteinExistence type="predicted"/>
<dbReference type="Proteomes" id="UP000502533">
    <property type="component" value="Chromosome"/>
</dbReference>
<accession>A0A181C561</accession>
<dbReference type="GO" id="GO:0016740">
    <property type="term" value="F:transferase activity"/>
    <property type="evidence" value="ECO:0007669"/>
    <property type="project" value="UniProtKB-KW"/>
</dbReference>
<dbReference type="Pfam" id="PF00043">
    <property type="entry name" value="GST_C"/>
    <property type="match status" value="1"/>
</dbReference>
<dbReference type="InterPro" id="IPR010987">
    <property type="entry name" value="Glutathione-S-Trfase_C-like"/>
</dbReference>
<dbReference type="InterPro" id="IPR004045">
    <property type="entry name" value="Glutathione_S-Trfase_N"/>
</dbReference>
<keyword evidence="2" id="KW-1185">Reference proteome</keyword>
<dbReference type="InterPro" id="IPR036249">
    <property type="entry name" value="Thioredoxin-like_sf"/>
</dbReference>
<dbReference type="PANTHER" id="PTHR44051">
    <property type="entry name" value="GLUTATHIONE S-TRANSFERASE-RELATED"/>
    <property type="match status" value="1"/>
</dbReference>
<evidence type="ECO:0000313" key="1">
    <source>
        <dbReference type="EMBL" id="QIP36672.1"/>
    </source>
</evidence>
<dbReference type="EMBL" id="CP050139">
    <property type="protein sequence ID" value="QIP36672.1"/>
    <property type="molecule type" value="Genomic_DNA"/>
</dbReference>
<dbReference type="RefSeq" id="WP_007398612.1">
    <property type="nucleotide sequence ID" value="NZ_CALMTF010000128.1"/>
</dbReference>
<dbReference type="Gene3D" id="3.40.30.10">
    <property type="entry name" value="Glutaredoxin"/>
    <property type="match status" value="1"/>
</dbReference>
<dbReference type="AlphaFoldDB" id="A0A181C561"/>
<dbReference type="GeneID" id="85023574"/>
<dbReference type="InterPro" id="IPR040079">
    <property type="entry name" value="Glutathione_S-Trfase"/>
</dbReference>
<evidence type="ECO:0000313" key="2">
    <source>
        <dbReference type="Proteomes" id="UP000502533"/>
    </source>
</evidence>
<gene>
    <name evidence="1" type="ORF">GWK63_15515</name>
</gene>
<name>A0A181C561_9PROT</name>
<dbReference type="InterPro" id="IPR004046">
    <property type="entry name" value="GST_C"/>
</dbReference>
<dbReference type="PANTHER" id="PTHR44051:SF2">
    <property type="entry name" value="HYPOTHETICAL GLUTATHIONE S-TRANSFERASE LIKE PROTEIN"/>
    <property type="match status" value="1"/>
</dbReference>
<reference evidence="1 2" key="1">
    <citation type="submission" date="2020-03" db="EMBL/GenBank/DDBJ databases">
        <title>Isolation of cellulose-producing strains, genome characterization and application of the synthesized cellulose films as an economical and sustainable material for piezoelectric sensor construction.</title>
        <authorList>
            <person name="Mangayil R.K."/>
        </authorList>
    </citation>
    <scope>NUCLEOTIDE SEQUENCE [LARGE SCALE GENOMIC DNA]</scope>
    <source>
        <strain evidence="1 2">ENS 9a1a</strain>
    </source>
</reference>